<comment type="caution">
    <text evidence="1">The sequence shown here is derived from an EMBL/GenBank/DDBJ whole genome shotgun (WGS) entry which is preliminary data.</text>
</comment>
<dbReference type="AlphaFoldDB" id="A0AAV3AX36"/>
<dbReference type="EMBL" id="DYDO01000004">
    <property type="protein sequence ID" value="DBA27345.1"/>
    <property type="molecule type" value="Genomic_DNA"/>
</dbReference>
<reference evidence="1" key="1">
    <citation type="thesis" date="2020" institute="ProQuest LLC" country="789 East Eisenhower Parkway, Ann Arbor, MI, USA">
        <title>Comparative Genomics and Chromosome Evolution.</title>
        <authorList>
            <person name="Mudd A.B."/>
        </authorList>
    </citation>
    <scope>NUCLEOTIDE SEQUENCE</scope>
    <source>
        <strain evidence="1">1538</strain>
        <tissue evidence="1">Blood</tissue>
    </source>
</reference>
<organism evidence="1 2">
    <name type="scientific">Pyxicephalus adspersus</name>
    <name type="common">African bullfrog</name>
    <dbReference type="NCBI Taxonomy" id="30357"/>
    <lineage>
        <taxon>Eukaryota</taxon>
        <taxon>Metazoa</taxon>
        <taxon>Chordata</taxon>
        <taxon>Craniata</taxon>
        <taxon>Vertebrata</taxon>
        <taxon>Euteleostomi</taxon>
        <taxon>Amphibia</taxon>
        <taxon>Batrachia</taxon>
        <taxon>Anura</taxon>
        <taxon>Neobatrachia</taxon>
        <taxon>Ranoidea</taxon>
        <taxon>Pyxicephalidae</taxon>
        <taxon>Pyxicephalinae</taxon>
        <taxon>Pyxicephalus</taxon>
    </lineage>
</organism>
<evidence type="ECO:0000313" key="2">
    <source>
        <dbReference type="Proteomes" id="UP001181693"/>
    </source>
</evidence>
<keyword evidence="2" id="KW-1185">Reference proteome</keyword>
<sequence>METNFCTHVVTKLHLPKHQGDCMVEPSPCSQRTENQIYLAVRLLIIGNYMEGCSQTFALIMYLLCGLCCVETLTTPGKTKDA</sequence>
<accession>A0AAV3AX36</accession>
<name>A0AAV3AX36_PYXAD</name>
<protein>
    <submittedName>
        <fullName evidence="1">Uncharacterized protein</fullName>
    </submittedName>
</protein>
<gene>
    <name evidence="1" type="ORF">GDO54_011504</name>
</gene>
<dbReference type="Proteomes" id="UP001181693">
    <property type="component" value="Unassembled WGS sequence"/>
</dbReference>
<proteinExistence type="predicted"/>
<evidence type="ECO:0000313" key="1">
    <source>
        <dbReference type="EMBL" id="DBA27345.1"/>
    </source>
</evidence>